<keyword evidence="6 11" id="KW-0269">Exonuclease</keyword>
<comment type="similarity">
    <text evidence="11">Belongs to the RecD family.</text>
</comment>
<dbReference type="GO" id="GO:0003677">
    <property type="term" value="F:DNA binding"/>
    <property type="evidence" value="ECO:0007669"/>
    <property type="project" value="UniProtKB-UniRule"/>
</dbReference>
<evidence type="ECO:0000256" key="4">
    <source>
        <dbReference type="ARBA" id="ARBA00022801"/>
    </source>
</evidence>
<keyword evidence="10 11" id="KW-0413">Isomerase</keyword>
<evidence type="ECO:0000256" key="1">
    <source>
        <dbReference type="ARBA" id="ARBA00022722"/>
    </source>
</evidence>
<dbReference type="GO" id="GO:0016887">
    <property type="term" value="F:ATP hydrolysis activity"/>
    <property type="evidence" value="ECO:0007669"/>
    <property type="project" value="RHEA"/>
</dbReference>
<dbReference type="Pfam" id="PF13245">
    <property type="entry name" value="AAA_19"/>
    <property type="match status" value="1"/>
</dbReference>
<feature type="domain" description="UvrD-like helicase C-terminal" evidence="12">
    <location>
        <begin position="547"/>
        <end position="594"/>
    </location>
</feature>
<proteinExistence type="inferred from homology"/>
<comment type="caution">
    <text evidence="14">The sequence shown here is derived from an EMBL/GenBank/DDBJ whole genome shotgun (WGS) entry which is preliminary data.</text>
</comment>
<evidence type="ECO:0000256" key="3">
    <source>
        <dbReference type="ARBA" id="ARBA00022763"/>
    </source>
</evidence>
<evidence type="ECO:0000256" key="10">
    <source>
        <dbReference type="ARBA" id="ARBA00023235"/>
    </source>
</evidence>
<dbReference type="GO" id="GO:0005524">
    <property type="term" value="F:ATP binding"/>
    <property type="evidence" value="ECO:0007669"/>
    <property type="project" value="UniProtKB-UniRule"/>
</dbReference>
<evidence type="ECO:0000259" key="12">
    <source>
        <dbReference type="Pfam" id="PF13538"/>
    </source>
</evidence>
<dbReference type="EMBL" id="RKLO01000003">
    <property type="protein sequence ID" value="RVW02701.1"/>
    <property type="molecule type" value="Genomic_DNA"/>
</dbReference>
<keyword evidence="2 11" id="KW-0547">Nucleotide-binding</keyword>
<feature type="domain" description="RecBCD enzyme subunit RecD N-terminal" evidence="13">
    <location>
        <begin position="19"/>
        <end position="124"/>
    </location>
</feature>
<keyword evidence="3 11" id="KW-0227">DNA damage</keyword>
<dbReference type="NCBIfam" id="TIGR01447">
    <property type="entry name" value="recD"/>
    <property type="match status" value="1"/>
</dbReference>
<evidence type="ECO:0000256" key="2">
    <source>
        <dbReference type="ARBA" id="ARBA00022741"/>
    </source>
</evidence>
<evidence type="ECO:0000256" key="9">
    <source>
        <dbReference type="ARBA" id="ARBA00023204"/>
    </source>
</evidence>
<keyword evidence="9 11" id="KW-0234">DNA repair</keyword>
<comment type="catalytic activity">
    <reaction evidence="11">
        <text>ATP + H2O = ADP + phosphate + H(+)</text>
        <dbReference type="Rhea" id="RHEA:13065"/>
        <dbReference type="ChEBI" id="CHEBI:15377"/>
        <dbReference type="ChEBI" id="CHEBI:15378"/>
        <dbReference type="ChEBI" id="CHEBI:30616"/>
        <dbReference type="ChEBI" id="CHEBI:43474"/>
        <dbReference type="ChEBI" id="CHEBI:456216"/>
        <dbReference type="EC" id="5.6.2.3"/>
    </reaction>
</comment>
<dbReference type="PANTHER" id="PTHR43788:SF6">
    <property type="entry name" value="DNA HELICASE B"/>
    <property type="match status" value="1"/>
</dbReference>
<dbReference type="HAMAP" id="MF_01487">
    <property type="entry name" value="RecD"/>
    <property type="match status" value="1"/>
</dbReference>
<name>A0A3S3CPQ8_9NOCA</name>
<dbReference type="InterPro" id="IPR050534">
    <property type="entry name" value="Coronavir_polyprotein_1ab"/>
</dbReference>
<sequence>MIEARVAQRGKGVLREFNEAGVLEAADVHVALRLATLGGETREPVHLATALAVRAVRLGSVCLDLNRIREVHVDERPDRPAVDPATLPWPDEAAVAEALRSSPLVVGGDRGPLRPLRLVDNQLYLDRYYRQEQTVRRILDARANAHPAVDEDLLRAGLDELFRDHQDPSQPSAAPDRQRIAAAVAATHWTSVIAGGPGTGKTHTIARVLALLERHHPGLRIGLAAPTGKAAARLEESVNEQVGAVGLQSQLSAMTLHRMLGWQRGTSRFRYNETNHLPYDVIVVDETSMVSLTMMCRLLEAVRPEARLILVGDPDQLASVDAGAVLADLVARPAAGAENPVLANVVGADLSATDDPAEAALSAAERDRLRKGMIRLSRGRRFGGQIAQLATAVRDCDPDRVLDILRSEAPDVSFVDIEDLAGVRADVVSTSTEVTAAALAGDAAGALRASEKHRLLCAHRDGPFGASWWARNAMDWIGDAVGSRLDPDHWYAGQPLLVTANDHETRIYNGDTGVVVSGGDGELIAAFARGKEPYLLRLGHLASVQTVYAMTIHRSQGSQYDRVSVILPDAGSSLLTRELLYTAITRARTHVRIVGTEDAVREGVGRQVSRASGLRRG</sequence>
<dbReference type="EC" id="5.6.2.3" evidence="11"/>
<dbReference type="CDD" id="cd18809">
    <property type="entry name" value="SF1_C_RecD"/>
    <property type="match status" value="1"/>
</dbReference>
<dbReference type="AlphaFoldDB" id="A0A3S3CPQ8"/>
<dbReference type="GO" id="GO:0000724">
    <property type="term" value="P:double-strand break repair via homologous recombination"/>
    <property type="evidence" value="ECO:0007669"/>
    <property type="project" value="UniProtKB-UniRule"/>
</dbReference>
<dbReference type="InterPro" id="IPR027417">
    <property type="entry name" value="P-loop_NTPase"/>
</dbReference>
<dbReference type="GO" id="GO:0009338">
    <property type="term" value="C:exodeoxyribonuclease V complex"/>
    <property type="evidence" value="ECO:0007669"/>
    <property type="project" value="InterPro"/>
</dbReference>
<dbReference type="InterPro" id="IPR041851">
    <property type="entry name" value="RecD_N_sf"/>
</dbReference>
<comment type="subunit">
    <text evidence="11">Heterotrimer of RecB, RecC and RecD. All subunits contribute to DNA-binding.</text>
</comment>
<keyword evidence="5 11" id="KW-0347">Helicase</keyword>
<keyword evidence="8 11" id="KW-0238">DNA-binding</keyword>
<comment type="function">
    <text evidence="11">A helicase/nuclease that prepares dsDNA breaks (DSB) for recombinational DNA repair. Binds to DSBs and unwinds DNA via a highly rapid and processive ATP-dependent bidirectional helicase activity. Unwinds dsDNA until it encounters a Chi (crossover hotspot instigator) sequence from the 3' direction. Cuts ssDNA a few nucleotides 3' to the Chi site. The properties and activities of the enzyme are changed at Chi. The Chi-altered holoenzyme produces a long 3'-ssDNA overhang and facilitates RecA-binding to the ssDNA for homologous DNA recombination and repair. Holoenzyme degrades any linearized DNA that is unable to undergo homologous recombination. In the holoenzyme this subunit has ssDNA-dependent ATPase and 5'-3' helicase activity. When added to pre-assembled RecBC greatly stimulates nuclease activity and augments holoenzyme processivity. Negatively regulates the RecA-loading ability of RecBCD.</text>
</comment>
<dbReference type="Gene3D" id="1.10.10.1020">
    <property type="entry name" value="RecBCD complex, subunit RecD, N-terminal domain"/>
    <property type="match status" value="1"/>
</dbReference>
<evidence type="ECO:0000313" key="15">
    <source>
        <dbReference type="Proteomes" id="UP000283479"/>
    </source>
</evidence>
<reference evidence="14 15" key="1">
    <citation type="submission" date="2018-11" db="EMBL/GenBank/DDBJ databases">
        <title>Rhodococcus spongicola sp. nov. and Rhodococcus xishaensis sp. nov. from marine sponges.</title>
        <authorList>
            <person name="Li L."/>
            <person name="Lin H.W."/>
        </authorList>
    </citation>
    <scope>NUCLEOTIDE SEQUENCE [LARGE SCALE GENOMIC DNA]</scope>
    <source>
        <strain evidence="14 15">LHW51113</strain>
    </source>
</reference>
<feature type="binding site" evidence="11">
    <location>
        <begin position="195"/>
        <end position="202"/>
    </location>
    <ligand>
        <name>ATP</name>
        <dbReference type="ChEBI" id="CHEBI:30616"/>
    </ligand>
</feature>
<dbReference type="SUPFAM" id="SSF52540">
    <property type="entry name" value="P-loop containing nucleoside triphosphate hydrolases"/>
    <property type="match status" value="1"/>
</dbReference>
<dbReference type="RefSeq" id="WP_127952620.1">
    <property type="nucleotide sequence ID" value="NZ_RKLO01000003.1"/>
</dbReference>
<evidence type="ECO:0000259" key="13">
    <source>
        <dbReference type="Pfam" id="PF21185"/>
    </source>
</evidence>
<organism evidence="14 15">
    <name type="scientific">Rhodococcus xishaensis</name>
    <dbReference type="NCBI Taxonomy" id="2487364"/>
    <lineage>
        <taxon>Bacteria</taxon>
        <taxon>Bacillati</taxon>
        <taxon>Actinomycetota</taxon>
        <taxon>Actinomycetes</taxon>
        <taxon>Mycobacteriales</taxon>
        <taxon>Nocardiaceae</taxon>
        <taxon>Rhodococcus</taxon>
    </lineage>
</organism>
<evidence type="ECO:0000313" key="14">
    <source>
        <dbReference type="EMBL" id="RVW02701.1"/>
    </source>
</evidence>
<dbReference type="Gene3D" id="3.40.50.300">
    <property type="entry name" value="P-loop containing nucleotide triphosphate hydrolases"/>
    <property type="match status" value="3"/>
</dbReference>
<comment type="miscellaneous">
    <text evidence="11">In the RecBCD complex, RecB has a slow 3'-5' helicase, an exonuclease activity and loads RecA onto ssDNA, RecD has a fast 5'-3' helicase activity, while RecC stimulates the ATPase and processivity of the RecB helicase and contributes to recognition of the Chi site.</text>
</comment>
<keyword evidence="4 11" id="KW-0378">Hydrolase</keyword>
<dbReference type="Pfam" id="PF13538">
    <property type="entry name" value="UvrD_C_2"/>
    <property type="match status" value="1"/>
</dbReference>
<dbReference type="CDD" id="cd17933">
    <property type="entry name" value="DEXSc_RecD-like"/>
    <property type="match status" value="1"/>
</dbReference>
<accession>A0A3S3CPQ8</accession>
<evidence type="ECO:0000256" key="7">
    <source>
        <dbReference type="ARBA" id="ARBA00022840"/>
    </source>
</evidence>
<dbReference type="GO" id="GO:0043139">
    <property type="term" value="F:5'-3' DNA helicase activity"/>
    <property type="evidence" value="ECO:0007669"/>
    <property type="project" value="UniProtKB-UniRule"/>
</dbReference>
<dbReference type="InterPro" id="IPR049550">
    <property type="entry name" value="RecD_N"/>
</dbReference>
<dbReference type="Proteomes" id="UP000283479">
    <property type="component" value="Unassembled WGS sequence"/>
</dbReference>
<dbReference type="GO" id="GO:0017116">
    <property type="term" value="F:single-stranded DNA helicase activity"/>
    <property type="evidence" value="ECO:0007669"/>
    <property type="project" value="TreeGrafter"/>
</dbReference>
<dbReference type="PANTHER" id="PTHR43788">
    <property type="entry name" value="DNA2/NAM7 HELICASE FAMILY MEMBER"/>
    <property type="match status" value="1"/>
</dbReference>
<evidence type="ECO:0000256" key="8">
    <source>
        <dbReference type="ARBA" id="ARBA00023125"/>
    </source>
</evidence>
<gene>
    <name evidence="11 14" type="primary">recD</name>
    <name evidence="14" type="ORF">EGT50_08015</name>
</gene>
<dbReference type="InterPro" id="IPR006344">
    <property type="entry name" value="RecD"/>
</dbReference>
<keyword evidence="1 11" id="KW-0540">Nuclease</keyword>
<protein>
    <recommendedName>
        <fullName evidence="11">RecBCD enzyme subunit RecD</fullName>
        <ecNumber evidence="11">5.6.2.3</ecNumber>
    </recommendedName>
    <alternativeName>
        <fullName evidence="11">DNA 5'-3' helicase subunit RecD</fullName>
    </alternativeName>
    <alternativeName>
        <fullName evidence="11">Exonuclease V subunit RecD</fullName>
        <shortName evidence="11">ExoV subunit RecD</shortName>
    </alternativeName>
    <alternativeName>
        <fullName evidence="11">Helicase/nuclease RecBCD subunit RecD</fullName>
    </alternativeName>
</protein>
<keyword evidence="7 11" id="KW-0067">ATP-binding</keyword>
<evidence type="ECO:0000256" key="6">
    <source>
        <dbReference type="ARBA" id="ARBA00022839"/>
    </source>
</evidence>
<keyword evidence="15" id="KW-1185">Reference proteome</keyword>
<dbReference type="OrthoDB" id="9763659at2"/>
<dbReference type="InterPro" id="IPR027785">
    <property type="entry name" value="UvrD-like_helicase_C"/>
</dbReference>
<evidence type="ECO:0000256" key="5">
    <source>
        <dbReference type="ARBA" id="ARBA00022806"/>
    </source>
</evidence>
<evidence type="ECO:0000256" key="11">
    <source>
        <dbReference type="HAMAP-Rule" id="MF_01487"/>
    </source>
</evidence>
<dbReference type="Pfam" id="PF21185">
    <property type="entry name" value="RecD_N"/>
    <property type="match status" value="1"/>
</dbReference>
<dbReference type="GO" id="GO:0008854">
    <property type="term" value="F:exodeoxyribonuclease V activity"/>
    <property type="evidence" value="ECO:0007669"/>
    <property type="project" value="InterPro"/>
</dbReference>